<evidence type="ECO:0000313" key="3">
    <source>
        <dbReference type="Proteomes" id="UP000444721"/>
    </source>
</evidence>
<comment type="caution">
    <text evidence="2">The sequence shown here is derived from an EMBL/GenBank/DDBJ whole genome shotgun (WGS) entry which is preliminary data.</text>
</comment>
<dbReference type="VEuPathDB" id="AmoebaDB:FDP41_007194"/>
<keyword evidence="1" id="KW-0175">Coiled coil</keyword>
<keyword evidence="3" id="KW-1185">Reference proteome</keyword>
<evidence type="ECO:0000256" key="1">
    <source>
        <dbReference type="SAM" id="Coils"/>
    </source>
</evidence>
<dbReference type="Proteomes" id="UP000444721">
    <property type="component" value="Unassembled WGS sequence"/>
</dbReference>
<protein>
    <submittedName>
        <fullName evidence="2">Uncharacterized protein</fullName>
    </submittedName>
</protein>
<gene>
    <name evidence="2" type="ORF">FDP41_007194</name>
</gene>
<organism evidence="2 3">
    <name type="scientific">Naegleria fowleri</name>
    <name type="common">Brain eating amoeba</name>
    <dbReference type="NCBI Taxonomy" id="5763"/>
    <lineage>
        <taxon>Eukaryota</taxon>
        <taxon>Discoba</taxon>
        <taxon>Heterolobosea</taxon>
        <taxon>Tetramitia</taxon>
        <taxon>Eutetramitia</taxon>
        <taxon>Vahlkampfiidae</taxon>
        <taxon>Naegleria</taxon>
    </lineage>
</organism>
<proteinExistence type="predicted"/>
<dbReference type="GeneID" id="68114412"/>
<dbReference type="AlphaFoldDB" id="A0A6A5B8V4"/>
<feature type="coiled-coil region" evidence="1">
    <location>
        <begin position="96"/>
        <end position="137"/>
    </location>
</feature>
<dbReference type="RefSeq" id="XP_044558520.1">
    <property type="nucleotide sequence ID" value="XM_044710912.1"/>
</dbReference>
<accession>A0A6A5B8V4</accession>
<sequence length="149" mass="17108">MKSSSSGSIKIPTLNLSKLNDKNDEEAEWFEESSEVLGNSFSEPRVGSMNQSSSFMEEGGLHLRGENVVQLQRVLEMREFELMKSIEYGQSLLTRIKFLDSQLEKERAEKERLEKSLDLVEEENVALKHRMESLELVGIAEKGYLVPYY</sequence>
<evidence type="ECO:0000313" key="2">
    <source>
        <dbReference type="EMBL" id="KAF0973807.1"/>
    </source>
</evidence>
<dbReference type="VEuPathDB" id="AmoebaDB:NF0054470"/>
<name>A0A6A5B8V4_NAEFO</name>
<dbReference type="VEuPathDB" id="AmoebaDB:NfTy_009450"/>
<dbReference type="EMBL" id="VFQX01000058">
    <property type="protein sequence ID" value="KAF0973807.1"/>
    <property type="molecule type" value="Genomic_DNA"/>
</dbReference>
<reference evidence="2 3" key="1">
    <citation type="journal article" date="2019" name="Sci. Rep.">
        <title>Nanopore sequencing improves the draft genome of the human pathogenic amoeba Naegleria fowleri.</title>
        <authorList>
            <person name="Liechti N."/>
            <person name="Schurch N."/>
            <person name="Bruggmann R."/>
            <person name="Wittwer M."/>
        </authorList>
    </citation>
    <scope>NUCLEOTIDE SEQUENCE [LARGE SCALE GENOMIC DNA]</scope>
    <source>
        <strain evidence="2 3">ATCC 30894</strain>
    </source>
</reference>